<keyword evidence="2" id="KW-1185">Reference proteome</keyword>
<dbReference type="EMBL" id="BFAA01000262">
    <property type="protein sequence ID" value="GCB70181.1"/>
    <property type="molecule type" value="Genomic_DNA"/>
</dbReference>
<protein>
    <submittedName>
        <fullName evidence="1">Uncharacterized protein</fullName>
    </submittedName>
</protein>
<proteinExistence type="predicted"/>
<dbReference type="AlphaFoldDB" id="A0A401PAI0"/>
<organism evidence="1 2">
    <name type="scientific">Scyliorhinus torazame</name>
    <name type="common">Cloudy catshark</name>
    <name type="synonym">Catulus torazame</name>
    <dbReference type="NCBI Taxonomy" id="75743"/>
    <lineage>
        <taxon>Eukaryota</taxon>
        <taxon>Metazoa</taxon>
        <taxon>Chordata</taxon>
        <taxon>Craniata</taxon>
        <taxon>Vertebrata</taxon>
        <taxon>Chondrichthyes</taxon>
        <taxon>Elasmobranchii</taxon>
        <taxon>Galeomorphii</taxon>
        <taxon>Galeoidea</taxon>
        <taxon>Carcharhiniformes</taxon>
        <taxon>Scyliorhinidae</taxon>
        <taxon>Scyliorhinus</taxon>
    </lineage>
</organism>
<sequence length="80" mass="9210">MWANQVKKADKPNGRQIVQGKFFFFFYIQRVVGALFADWDLIPLELLQVTAAKLSPVVWLVDWAMVVHIQFGFNVEKVVG</sequence>
<evidence type="ECO:0000313" key="2">
    <source>
        <dbReference type="Proteomes" id="UP000288216"/>
    </source>
</evidence>
<dbReference type="Proteomes" id="UP000288216">
    <property type="component" value="Unassembled WGS sequence"/>
</dbReference>
<evidence type="ECO:0000313" key="1">
    <source>
        <dbReference type="EMBL" id="GCB70181.1"/>
    </source>
</evidence>
<comment type="caution">
    <text evidence="1">The sequence shown here is derived from an EMBL/GenBank/DDBJ whole genome shotgun (WGS) entry which is preliminary data.</text>
</comment>
<reference evidence="1 2" key="1">
    <citation type="journal article" date="2018" name="Nat. Ecol. Evol.">
        <title>Shark genomes provide insights into elasmobranch evolution and the origin of vertebrates.</title>
        <authorList>
            <person name="Hara Y"/>
            <person name="Yamaguchi K"/>
            <person name="Onimaru K"/>
            <person name="Kadota M"/>
            <person name="Koyanagi M"/>
            <person name="Keeley SD"/>
            <person name="Tatsumi K"/>
            <person name="Tanaka K"/>
            <person name="Motone F"/>
            <person name="Kageyama Y"/>
            <person name="Nozu R"/>
            <person name="Adachi N"/>
            <person name="Nishimura O"/>
            <person name="Nakagawa R"/>
            <person name="Tanegashima C"/>
            <person name="Kiyatake I"/>
            <person name="Matsumoto R"/>
            <person name="Murakumo K"/>
            <person name="Nishida K"/>
            <person name="Terakita A"/>
            <person name="Kuratani S"/>
            <person name="Sato K"/>
            <person name="Hyodo S Kuraku.S."/>
        </authorList>
    </citation>
    <scope>NUCLEOTIDE SEQUENCE [LARGE SCALE GENOMIC DNA]</scope>
</reference>
<accession>A0A401PAI0</accession>
<name>A0A401PAI0_SCYTO</name>
<gene>
    <name evidence="1" type="ORF">scyTo_0001218</name>
</gene>